<evidence type="ECO:0000313" key="1">
    <source>
        <dbReference type="EMBL" id="CAH1446792.1"/>
    </source>
</evidence>
<dbReference type="AlphaFoldDB" id="A0AAU9PA33"/>
<dbReference type="EMBL" id="CAKMRJ010005523">
    <property type="protein sequence ID" value="CAH1446792.1"/>
    <property type="molecule type" value="Genomic_DNA"/>
</dbReference>
<sequence>MPGRMVKLVTLAPDFSSFLLPFPPSPPFFPSSAPQTRPPLVRSICCLHLRRTIADAGRRSRRCRRTRSRRRRRTHPLVRRRRICVRRPSFSVFPTGSPGRRLHLPSPSHRCICPPNLTASLLDFFPKIDVLLLTTTQSMFEVQLNGLTHSCTRSTSSTTQQPPLQPNNHHYTQCDSTGELWGSTTTITEVVRQRMTITILQFSTGGVLAIQFFCPLL</sequence>
<reference evidence="1 2" key="1">
    <citation type="submission" date="2022-01" db="EMBL/GenBank/DDBJ databases">
        <authorList>
            <person name="Xiong W."/>
            <person name="Schranz E."/>
        </authorList>
    </citation>
    <scope>NUCLEOTIDE SEQUENCE [LARGE SCALE GENOMIC DNA]</scope>
</reference>
<proteinExistence type="predicted"/>
<evidence type="ECO:0000313" key="2">
    <source>
        <dbReference type="Proteomes" id="UP001157418"/>
    </source>
</evidence>
<protein>
    <submittedName>
        <fullName evidence="1">Uncharacterized protein</fullName>
    </submittedName>
</protein>
<keyword evidence="2" id="KW-1185">Reference proteome</keyword>
<accession>A0AAU9PA33</accession>
<name>A0AAU9PA33_9ASTR</name>
<dbReference type="Proteomes" id="UP001157418">
    <property type="component" value="Unassembled WGS sequence"/>
</dbReference>
<comment type="caution">
    <text evidence="1">The sequence shown here is derived from an EMBL/GenBank/DDBJ whole genome shotgun (WGS) entry which is preliminary data.</text>
</comment>
<organism evidence="1 2">
    <name type="scientific">Lactuca virosa</name>
    <dbReference type="NCBI Taxonomy" id="75947"/>
    <lineage>
        <taxon>Eukaryota</taxon>
        <taxon>Viridiplantae</taxon>
        <taxon>Streptophyta</taxon>
        <taxon>Embryophyta</taxon>
        <taxon>Tracheophyta</taxon>
        <taxon>Spermatophyta</taxon>
        <taxon>Magnoliopsida</taxon>
        <taxon>eudicotyledons</taxon>
        <taxon>Gunneridae</taxon>
        <taxon>Pentapetalae</taxon>
        <taxon>asterids</taxon>
        <taxon>campanulids</taxon>
        <taxon>Asterales</taxon>
        <taxon>Asteraceae</taxon>
        <taxon>Cichorioideae</taxon>
        <taxon>Cichorieae</taxon>
        <taxon>Lactucinae</taxon>
        <taxon>Lactuca</taxon>
    </lineage>
</organism>
<gene>
    <name evidence="1" type="ORF">LVIROSA_LOCUS32458</name>
</gene>